<proteinExistence type="predicted"/>
<keyword evidence="2" id="KW-1185">Reference proteome</keyword>
<organism evidence="1 2">
    <name type="scientific">Neoroseomonas soli</name>
    <dbReference type="NCBI Taxonomy" id="1081025"/>
    <lineage>
        <taxon>Bacteria</taxon>
        <taxon>Pseudomonadati</taxon>
        <taxon>Pseudomonadota</taxon>
        <taxon>Alphaproteobacteria</taxon>
        <taxon>Acetobacterales</taxon>
        <taxon>Acetobacteraceae</taxon>
        <taxon>Neoroseomonas</taxon>
    </lineage>
</organism>
<evidence type="ECO:0000313" key="1">
    <source>
        <dbReference type="EMBL" id="MBR0671761.1"/>
    </source>
</evidence>
<reference evidence="1" key="1">
    <citation type="submission" date="2020-01" db="EMBL/GenBank/DDBJ databases">
        <authorList>
            <person name="Rat A."/>
        </authorList>
    </citation>
    <scope>NUCLEOTIDE SEQUENCE</scope>
    <source>
        <strain evidence="1">LMG 31231</strain>
    </source>
</reference>
<dbReference type="AlphaFoldDB" id="A0A9X9WX82"/>
<accession>A0A9X9WX82</accession>
<evidence type="ECO:0000313" key="2">
    <source>
        <dbReference type="Proteomes" id="UP001138751"/>
    </source>
</evidence>
<protein>
    <submittedName>
        <fullName evidence="1">Uncharacterized protein</fullName>
    </submittedName>
</protein>
<reference evidence="1" key="2">
    <citation type="journal article" date="2021" name="Syst. Appl. Microbiol.">
        <title>Roseomonas hellenica sp. nov., isolated from roots of wild-growing Alkanna tinctoria.</title>
        <authorList>
            <person name="Rat A."/>
            <person name="Naranjo H.D."/>
            <person name="Lebbe L."/>
            <person name="Cnockaert M."/>
            <person name="Krigas N."/>
            <person name="Grigoriadou K."/>
            <person name="Maloupa E."/>
            <person name="Willems A."/>
        </authorList>
    </citation>
    <scope>NUCLEOTIDE SEQUENCE</scope>
    <source>
        <strain evidence="1">LMG 31231</strain>
    </source>
</reference>
<dbReference type="Proteomes" id="UP001138751">
    <property type="component" value="Unassembled WGS sequence"/>
</dbReference>
<dbReference type="RefSeq" id="WP_211862136.1">
    <property type="nucleotide sequence ID" value="NZ_JAAEDM010000025.1"/>
</dbReference>
<comment type="caution">
    <text evidence="1">The sequence shown here is derived from an EMBL/GenBank/DDBJ whole genome shotgun (WGS) entry which is preliminary data.</text>
</comment>
<gene>
    <name evidence="1" type="ORF">GXW76_11325</name>
</gene>
<sequence length="207" mass="23785">MKFDITKRMPEVDRLIATLDNPRHIAILENYRRHAILEVCAMWEGIVAPDLMVPHPVYRFHMPEGLRILDGMEAVVNEYKGFITSGTTVMYHLDEHVAVSDQGLFTEYVVERFWPGQVLRSLGDDIDDPEAIYVVRLTQAMFWPFDELARVVEERVYKGSDRTIRKCPADEVITYQECREKLLPVLRPAATPQSVAAARKLKLIAAE</sequence>
<name>A0A9X9WX82_9PROT</name>
<dbReference type="EMBL" id="JAAEDM010000025">
    <property type="protein sequence ID" value="MBR0671761.1"/>
    <property type="molecule type" value="Genomic_DNA"/>
</dbReference>